<feature type="transmembrane region" description="Helical" evidence="2">
    <location>
        <begin position="251"/>
        <end position="268"/>
    </location>
</feature>
<evidence type="ECO:0000256" key="2">
    <source>
        <dbReference type="SAM" id="Phobius"/>
    </source>
</evidence>
<keyword evidence="4" id="KW-1185">Reference proteome</keyword>
<evidence type="ECO:0000313" key="4">
    <source>
        <dbReference type="Proteomes" id="UP001144280"/>
    </source>
</evidence>
<dbReference type="InterPro" id="IPR046084">
    <property type="entry name" value="TrbL_4"/>
</dbReference>
<feature type="compositionally biased region" description="Gly residues" evidence="1">
    <location>
        <begin position="382"/>
        <end position="393"/>
    </location>
</feature>
<gene>
    <name evidence="3" type="ORF">Pa4123_82690</name>
</gene>
<keyword evidence="2" id="KW-0472">Membrane</keyword>
<feature type="transmembrane region" description="Helical" evidence="2">
    <location>
        <begin position="208"/>
        <end position="231"/>
    </location>
</feature>
<feature type="compositionally biased region" description="Basic and acidic residues" evidence="1">
    <location>
        <begin position="343"/>
        <end position="361"/>
    </location>
</feature>
<feature type="transmembrane region" description="Helical" evidence="2">
    <location>
        <begin position="175"/>
        <end position="196"/>
    </location>
</feature>
<dbReference type="Proteomes" id="UP001144280">
    <property type="component" value="Unassembled WGS sequence"/>
</dbReference>
<keyword evidence="2" id="KW-0812">Transmembrane</keyword>
<accession>A0ABQ5RBM1</accession>
<comment type="caution">
    <text evidence="3">The sequence shown here is derived from an EMBL/GenBank/DDBJ whole genome shotgun (WGS) entry which is preliminary data.</text>
</comment>
<dbReference type="EMBL" id="BSDI01000074">
    <property type="protein sequence ID" value="GLI02991.1"/>
    <property type="molecule type" value="Genomic_DNA"/>
</dbReference>
<dbReference type="Pfam" id="PF19597">
    <property type="entry name" value="TrbL_4"/>
    <property type="match status" value="1"/>
</dbReference>
<feature type="region of interest" description="Disordered" evidence="1">
    <location>
        <begin position="334"/>
        <end position="471"/>
    </location>
</feature>
<keyword evidence="2" id="KW-1133">Transmembrane helix</keyword>
<evidence type="ECO:0000313" key="3">
    <source>
        <dbReference type="EMBL" id="GLI02991.1"/>
    </source>
</evidence>
<reference evidence="3" key="1">
    <citation type="submission" date="2022-12" db="EMBL/GenBank/DDBJ databases">
        <title>New Phytohabitans aurantiacus sp. RD004123 nov., an actinomycete isolated from soil.</title>
        <authorList>
            <person name="Triningsih D.W."/>
            <person name="Harunari E."/>
            <person name="Igarashi Y."/>
        </authorList>
    </citation>
    <scope>NUCLEOTIDE SEQUENCE</scope>
    <source>
        <strain evidence="3">RD004123</strain>
    </source>
</reference>
<dbReference type="RefSeq" id="WP_281904851.1">
    <property type="nucleotide sequence ID" value="NZ_BSDI01000074.1"/>
</dbReference>
<feature type="compositionally biased region" description="Pro residues" evidence="1">
    <location>
        <begin position="399"/>
        <end position="409"/>
    </location>
</feature>
<protein>
    <submittedName>
        <fullName evidence="3">Uncharacterized protein</fullName>
    </submittedName>
</protein>
<organism evidence="3 4">
    <name type="scientific">Phytohabitans aurantiacus</name>
    <dbReference type="NCBI Taxonomy" id="3016789"/>
    <lineage>
        <taxon>Bacteria</taxon>
        <taxon>Bacillati</taxon>
        <taxon>Actinomycetota</taxon>
        <taxon>Actinomycetes</taxon>
        <taxon>Micromonosporales</taxon>
        <taxon>Micromonosporaceae</taxon>
    </lineage>
</organism>
<proteinExistence type="predicted"/>
<feature type="transmembrane region" description="Helical" evidence="2">
    <location>
        <begin position="150"/>
        <end position="169"/>
    </location>
</feature>
<sequence length="471" mass="48886">MDGFVDEVIAGLLGTVLDGLTSATLWALGWVLDVLSGTVFRSPDVTVLPQVRHVSGQAEVAANAVMVLAVTAAAVLAMVRGESERYQLKELLPRVVVAFAGANLGGPLVGFAIEAANALTAALTAQFGADASTDGLRRVIAGAGSDPRQLLLVLVLREVVLFLLLALLFTWLGRIAVLLVLAATGPLALACHAFLVTDPVAQLWWRSLGGVLLTQVLQAVTVHVAVAVLLAPGANLPALGLPDDPTGLLNLLIAVFVLWTAIRIPAWLSRHLGVGQSRAASTLGYVVRVIVVQQALRAAGIAIGGRRAATRAVGPRLPATHLHQHAAAIHMHEHTHNHTHLGGRRDNRYRREAGDDPRPDRQAPAGARARPHSGRGPQEIGEGAGRGGGGSGGAAQRPPARPVPPPPGAVPLRRPVWHAYGARPSGTGWPAPEAAARPPAAPRVGGRASGTGWPSTPRQVPRRTGGGNSGQ</sequence>
<feature type="transmembrane region" description="Helical" evidence="2">
    <location>
        <begin position="12"/>
        <end position="32"/>
    </location>
</feature>
<name>A0ABQ5RBM1_9ACTN</name>
<feature type="transmembrane region" description="Helical" evidence="2">
    <location>
        <begin position="60"/>
        <end position="79"/>
    </location>
</feature>
<evidence type="ECO:0000256" key="1">
    <source>
        <dbReference type="SAM" id="MobiDB-lite"/>
    </source>
</evidence>